<dbReference type="EMBL" id="QXGL01000004">
    <property type="protein sequence ID" value="RSX52780.1"/>
    <property type="molecule type" value="Genomic_DNA"/>
</dbReference>
<evidence type="ECO:0000313" key="5">
    <source>
        <dbReference type="EMBL" id="RSX52780.1"/>
    </source>
</evidence>
<protein>
    <submittedName>
        <fullName evidence="5">Glycosyl hydrolase family 25</fullName>
    </submittedName>
</protein>
<gene>
    <name evidence="5" type="ORF">D2E25_1351</name>
</gene>
<evidence type="ECO:0000259" key="4">
    <source>
        <dbReference type="Pfam" id="PF18885"/>
    </source>
</evidence>
<feature type="coiled-coil region" evidence="1">
    <location>
        <begin position="324"/>
        <end position="414"/>
    </location>
</feature>
<reference evidence="5 6" key="1">
    <citation type="submission" date="2018-09" db="EMBL/GenBank/DDBJ databases">
        <title>Characterization of the phylogenetic diversity of five novel species belonging to the genus Bifidobacterium.</title>
        <authorList>
            <person name="Lugli G.A."/>
            <person name="Duranti S."/>
            <person name="Milani C."/>
        </authorList>
    </citation>
    <scope>NUCLEOTIDE SEQUENCE [LARGE SCALE GENOMIC DNA]</scope>
    <source>
        <strain evidence="5 6">2034B</strain>
    </source>
</reference>
<sequence>MENFRESVQIVVETNKKRALNGLDPLKITDRLMAMGQANANYASYIYSRQFQEPGFNESPHSKQFEVGENVAANVGYSNPIAIAYRGWYDQEEQNYKDIQSGKGCVPTSENSRCQTGHYTNIVNGLAGVADTGVKYVVTGAGISHVKMTINGMLGTTFAQEFNAKECFEAGCLPMYPAPDDPEYTPEEYLTRIDQYEEQLKNDVSKAQSDKTAADSAYTTAQQEATAAATALAEAQSALTEKTAAYQTAVSNQAAAEQSLETAQKALDDAKKDLGAGAQIPTKEQVDQLKAAADAAKSKQDAADKALADTKGSIAGLETAAQTAKTAADTAAAAEQTAKKASDEADTAAKNAQSKADDLAAKRAAADNAQAAANKAASAAAAAKTKADDAAADYQNVADELAAARKELTSLQSDTNAKKTAADTAEQEYNDLIDATGNADLKNLKNALNKAKESAEEAAGVVDTAQSSLDKIVEQKKAAAVEQAEKDLQAAVKVRDDAKKLVDELTPAPTPTPTPGPDPTVKPETEARDVYRVYNTASGEHLLTASAYERDTLVASGVWKSEGVAFKGVAKDGVEVKRYYNPGGKHMLTASKTEQDMLVRSGWQYEGVAFLAPEDAEGTNDVYRLYNPGNGDHLFTTNSAERDAASSAGWNLEGTPFDALK</sequence>
<keyword evidence="1" id="KW-0175">Coiled coil</keyword>
<keyword evidence="5" id="KW-0378">Hydrolase</keyword>
<dbReference type="InterPro" id="IPR014044">
    <property type="entry name" value="CAP_dom"/>
</dbReference>
<dbReference type="Pfam" id="PF00188">
    <property type="entry name" value="CAP"/>
    <property type="match status" value="1"/>
</dbReference>
<comment type="caution">
    <text evidence="5">The sequence shown here is derived from an EMBL/GenBank/DDBJ whole genome shotgun (WGS) entry which is preliminary data.</text>
</comment>
<proteinExistence type="predicted"/>
<dbReference type="OrthoDB" id="3237485at2"/>
<feature type="region of interest" description="Disordered" evidence="2">
    <location>
        <begin position="504"/>
        <end position="524"/>
    </location>
</feature>
<feature type="domain" description="DUF5648" evidence="4">
    <location>
        <begin position="530"/>
        <end position="658"/>
    </location>
</feature>
<dbReference type="GO" id="GO:0016787">
    <property type="term" value="F:hydrolase activity"/>
    <property type="evidence" value="ECO:0007669"/>
    <property type="project" value="UniProtKB-KW"/>
</dbReference>
<dbReference type="InterPro" id="IPR035940">
    <property type="entry name" value="CAP_sf"/>
</dbReference>
<name>A0A430FJ07_9BIFI</name>
<dbReference type="AlphaFoldDB" id="A0A430FJ07"/>
<evidence type="ECO:0000259" key="3">
    <source>
        <dbReference type="Pfam" id="PF00188"/>
    </source>
</evidence>
<dbReference type="Gene3D" id="3.40.33.10">
    <property type="entry name" value="CAP"/>
    <property type="match status" value="1"/>
</dbReference>
<evidence type="ECO:0000256" key="2">
    <source>
        <dbReference type="SAM" id="MobiDB-lite"/>
    </source>
</evidence>
<dbReference type="Proteomes" id="UP000287533">
    <property type="component" value="Unassembled WGS sequence"/>
</dbReference>
<accession>A0A430FJ07</accession>
<organism evidence="5 6">
    <name type="scientific">Bifidobacterium goeldii</name>
    <dbReference type="NCBI Taxonomy" id="2306975"/>
    <lineage>
        <taxon>Bacteria</taxon>
        <taxon>Bacillati</taxon>
        <taxon>Actinomycetota</taxon>
        <taxon>Actinomycetes</taxon>
        <taxon>Bifidobacteriales</taxon>
        <taxon>Bifidobacteriaceae</taxon>
        <taxon>Bifidobacterium</taxon>
    </lineage>
</organism>
<dbReference type="SUPFAM" id="SSF55797">
    <property type="entry name" value="PR-1-like"/>
    <property type="match status" value="1"/>
</dbReference>
<keyword evidence="6" id="KW-1185">Reference proteome</keyword>
<dbReference type="InterPro" id="IPR043708">
    <property type="entry name" value="DUF5648"/>
</dbReference>
<feature type="coiled-coil region" evidence="1">
    <location>
        <begin position="438"/>
        <end position="501"/>
    </location>
</feature>
<evidence type="ECO:0000256" key="1">
    <source>
        <dbReference type="SAM" id="Coils"/>
    </source>
</evidence>
<feature type="compositionally biased region" description="Pro residues" evidence="2">
    <location>
        <begin position="508"/>
        <end position="520"/>
    </location>
</feature>
<evidence type="ECO:0000313" key="6">
    <source>
        <dbReference type="Proteomes" id="UP000287533"/>
    </source>
</evidence>
<feature type="domain" description="SCP" evidence="3">
    <location>
        <begin position="14"/>
        <end position="125"/>
    </location>
</feature>
<dbReference type="Pfam" id="PF18885">
    <property type="entry name" value="DUF5648"/>
    <property type="match status" value="1"/>
</dbReference>
<dbReference type="RefSeq" id="WP_125981182.1">
    <property type="nucleotide sequence ID" value="NZ_QXGL01000004.1"/>
</dbReference>